<keyword evidence="1" id="KW-0479">Metal-binding</keyword>
<dbReference type="OrthoDB" id="1476984at2759"/>
<dbReference type="RefSeq" id="XP_024583003.1">
    <property type="nucleotide sequence ID" value="XM_024717511.1"/>
</dbReference>
<organism evidence="2 3">
    <name type="scientific">Plasmopara halstedii</name>
    <name type="common">Downy mildew of sunflower</name>
    <dbReference type="NCBI Taxonomy" id="4781"/>
    <lineage>
        <taxon>Eukaryota</taxon>
        <taxon>Sar</taxon>
        <taxon>Stramenopiles</taxon>
        <taxon>Oomycota</taxon>
        <taxon>Peronosporomycetes</taxon>
        <taxon>Peronosporales</taxon>
        <taxon>Peronosporaceae</taxon>
        <taxon>Plasmopara</taxon>
    </lineage>
</organism>
<dbReference type="GO" id="GO:0008948">
    <property type="term" value="F:oxaloacetate decarboxylase activity"/>
    <property type="evidence" value="ECO:0007669"/>
    <property type="project" value="TreeGrafter"/>
</dbReference>
<dbReference type="InterPro" id="IPR036704">
    <property type="entry name" value="RraA/RraA-like_sf"/>
</dbReference>
<dbReference type="Gene3D" id="3.50.30.40">
    <property type="entry name" value="Ribonuclease E inhibitor RraA/RraA-like"/>
    <property type="match status" value="1"/>
</dbReference>
<dbReference type="AlphaFoldDB" id="A0A0P1AYR0"/>
<evidence type="ECO:0000313" key="3">
    <source>
        <dbReference type="Proteomes" id="UP000054928"/>
    </source>
</evidence>
<feature type="binding site" evidence="1">
    <location>
        <begin position="101"/>
        <end position="104"/>
    </location>
    <ligand>
        <name>substrate</name>
    </ligand>
</feature>
<keyword evidence="3" id="KW-1185">Reference proteome</keyword>
<proteinExistence type="predicted"/>
<dbReference type="GO" id="GO:0047443">
    <property type="term" value="F:4-hydroxy-4-methyl-2-oxoglutarate aldolase activity"/>
    <property type="evidence" value="ECO:0007669"/>
    <property type="project" value="TreeGrafter"/>
</dbReference>
<dbReference type="PANTHER" id="PTHR33254:SF4">
    <property type="entry name" value="4-HYDROXY-4-METHYL-2-OXOGLUTARATE ALDOLASE 3-RELATED"/>
    <property type="match status" value="1"/>
</dbReference>
<dbReference type="EMBL" id="CCYD01002089">
    <property type="protein sequence ID" value="CEG46634.1"/>
    <property type="molecule type" value="Genomic_DNA"/>
</dbReference>
<dbReference type="Proteomes" id="UP000054928">
    <property type="component" value="Unassembled WGS sequence"/>
</dbReference>
<dbReference type="GO" id="GO:0046872">
    <property type="term" value="F:metal ion binding"/>
    <property type="evidence" value="ECO:0007669"/>
    <property type="project" value="UniProtKB-KW"/>
</dbReference>
<dbReference type="OMA" id="VNVPVVC"/>
<feature type="binding site" evidence="1">
    <location>
        <position position="124"/>
    </location>
    <ligand>
        <name>Mg(2+)</name>
        <dbReference type="ChEBI" id="CHEBI:18420"/>
    </ligand>
</feature>
<reference evidence="3" key="1">
    <citation type="submission" date="2014-09" db="EMBL/GenBank/DDBJ databases">
        <authorList>
            <person name="Sharma Rahul"/>
            <person name="Thines Marco"/>
        </authorList>
    </citation>
    <scope>NUCLEOTIDE SEQUENCE [LARGE SCALE GENOMIC DNA]</scope>
</reference>
<accession>A0A0P1AYR0</accession>
<evidence type="ECO:0000256" key="1">
    <source>
        <dbReference type="PIRSR" id="PIRSR605493-1"/>
    </source>
</evidence>
<sequence>MAAISALPSDAQQHLAKLSVCAIADAMAQLKIQGHIVDVTLLRGITAPLTVNICGPAFTVQVVPATGPAVSKLPFHYVDLIEVGQVIVISAPTDTTTGVFGGLLASASKIRGAAGVVTNGRIRDIEEISSICLPIFSCGTTVHGQRGSTMVASVKCPVVIGGCVVRNNDIIRGDINGVIVIPVEHAAEIAAKAQIIEEQDNKIADAVKQGVGLQQSFQQFRPKL</sequence>
<dbReference type="SUPFAM" id="SSF89562">
    <property type="entry name" value="RraA-like"/>
    <property type="match status" value="1"/>
</dbReference>
<dbReference type="STRING" id="4781.A0A0P1AYR0"/>
<name>A0A0P1AYR0_PLAHL</name>
<keyword evidence="1" id="KW-0460">Magnesium</keyword>
<dbReference type="PANTHER" id="PTHR33254">
    <property type="entry name" value="4-HYDROXY-4-METHYL-2-OXOGLUTARATE ALDOLASE 3-RELATED"/>
    <property type="match status" value="1"/>
</dbReference>
<dbReference type="CDD" id="cd16841">
    <property type="entry name" value="RraA_family"/>
    <property type="match status" value="1"/>
</dbReference>
<evidence type="ECO:0000313" key="2">
    <source>
        <dbReference type="EMBL" id="CEG46634.1"/>
    </source>
</evidence>
<protein>
    <submittedName>
        <fullName evidence="2">-like protein</fullName>
    </submittedName>
</protein>
<dbReference type="InterPro" id="IPR005493">
    <property type="entry name" value="RraA/RraA-like"/>
</dbReference>
<dbReference type="GeneID" id="36398287"/>
<dbReference type="Pfam" id="PF03737">
    <property type="entry name" value="RraA-like"/>
    <property type="match status" value="1"/>
</dbReference>
<feature type="binding site" evidence="1">
    <location>
        <position position="123"/>
    </location>
    <ligand>
        <name>substrate</name>
    </ligand>
</feature>
<comment type="cofactor">
    <cofactor evidence="1">
        <name>Mg(2+)</name>
        <dbReference type="ChEBI" id="CHEBI:18420"/>
    </cofactor>
</comment>